<evidence type="ECO:0000313" key="2">
    <source>
        <dbReference type="EMBL" id="GAW02573.1"/>
    </source>
</evidence>
<reference evidence="2 3" key="2">
    <citation type="submission" date="2017-02" db="EMBL/GenBank/DDBJ databases">
        <title>A genome survey and senescence transcriptome analysis in Lentinula edodes.</title>
        <authorList>
            <person name="Sakamoto Y."/>
            <person name="Nakade K."/>
            <person name="Sato S."/>
            <person name="Yoshida Y."/>
            <person name="Miyazaki K."/>
            <person name="Natsume S."/>
            <person name="Konno N."/>
        </authorList>
    </citation>
    <scope>NUCLEOTIDE SEQUENCE [LARGE SCALE GENOMIC DNA]</scope>
    <source>
        <strain evidence="2 3">NBRC 111202</strain>
    </source>
</reference>
<feature type="signal peptide" evidence="1">
    <location>
        <begin position="1"/>
        <end position="16"/>
    </location>
</feature>
<proteinExistence type="predicted"/>
<dbReference type="Proteomes" id="UP000188533">
    <property type="component" value="Unassembled WGS sequence"/>
</dbReference>
<name>A0A1Q3E5Q8_LENED</name>
<dbReference type="EMBL" id="BDGU01000101">
    <property type="protein sequence ID" value="GAW02573.1"/>
    <property type="molecule type" value="Genomic_DNA"/>
</dbReference>
<accession>A0A1Q3E5Q8</accession>
<gene>
    <name evidence="2" type="ORF">LENED_004236</name>
</gene>
<keyword evidence="1" id="KW-0732">Signal</keyword>
<reference evidence="2 3" key="1">
    <citation type="submission" date="2016-08" db="EMBL/GenBank/DDBJ databases">
        <authorList>
            <consortium name="Lentinula edodes genome sequencing consortium"/>
            <person name="Sakamoto Y."/>
            <person name="Nakade K."/>
            <person name="Sato S."/>
            <person name="Yoshida Y."/>
            <person name="Miyazaki K."/>
            <person name="Natsume S."/>
            <person name="Konno N."/>
        </authorList>
    </citation>
    <scope>NUCLEOTIDE SEQUENCE [LARGE SCALE GENOMIC DNA]</scope>
    <source>
        <strain evidence="2 3">NBRC 111202</strain>
    </source>
</reference>
<evidence type="ECO:0000256" key="1">
    <source>
        <dbReference type="SAM" id="SignalP"/>
    </source>
</evidence>
<dbReference type="AlphaFoldDB" id="A0A1Q3E5Q8"/>
<keyword evidence="3" id="KW-1185">Reference proteome</keyword>
<comment type="caution">
    <text evidence="2">The sequence shown here is derived from an EMBL/GenBank/DDBJ whole genome shotgun (WGS) entry which is preliminary data.</text>
</comment>
<protein>
    <submittedName>
        <fullName evidence="2">Uncharacterized protein</fullName>
    </submittedName>
</protein>
<organism evidence="2 3">
    <name type="scientific">Lentinula edodes</name>
    <name type="common">Shiitake mushroom</name>
    <name type="synonym">Lentinus edodes</name>
    <dbReference type="NCBI Taxonomy" id="5353"/>
    <lineage>
        <taxon>Eukaryota</taxon>
        <taxon>Fungi</taxon>
        <taxon>Dikarya</taxon>
        <taxon>Basidiomycota</taxon>
        <taxon>Agaricomycotina</taxon>
        <taxon>Agaricomycetes</taxon>
        <taxon>Agaricomycetidae</taxon>
        <taxon>Agaricales</taxon>
        <taxon>Marasmiineae</taxon>
        <taxon>Omphalotaceae</taxon>
        <taxon>Lentinula</taxon>
    </lineage>
</organism>
<feature type="chain" id="PRO_5012637024" evidence="1">
    <location>
        <begin position="17"/>
        <end position="424"/>
    </location>
</feature>
<sequence length="424" mass="47680">MYLFFTAMLVNVLVFAAPPPKVPTPPIKYTIRLGRRVGTTGPFLSNNIDFAPDQQLVLFVGHGAYQYNTGKVLYETVAFDPSGKHVAPYSSHSQNQEDSNFIKLGTDRVQDIFIELDREEILTARIVHPYHSLKHIHGSAGLNRLISTVEDLQGVTEYQINSNLQYVDQVFMVLADLERADGKTKLLKPEDCREWAKIFNVKRAQSLGVGTVSVSAHPPPATVTKYTIRLGRRVGTHEQLLSNKIDFAPNQQFVLFIGDHIALQYHRNAGKASKYENLVDFSAFPIPFGSSLPHPDSPFIRLGPNRRQDLSIELDTSRTMTVKMKDDSTMYIRSLAQFWELIESVEDLRKIISFPIISDLDWVNAVFEVLGRLVRADGKTQVLKVEDAREWRKIYAVSEHLRAGAQLPEVMLNAGDAGSFAIAK</sequence>
<evidence type="ECO:0000313" key="3">
    <source>
        <dbReference type="Proteomes" id="UP000188533"/>
    </source>
</evidence>